<evidence type="ECO:0000313" key="8">
    <source>
        <dbReference type="EMBL" id="RPB26591.1"/>
    </source>
</evidence>
<evidence type="ECO:0000256" key="4">
    <source>
        <dbReference type="ARBA" id="ARBA00023136"/>
    </source>
</evidence>
<feature type="transmembrane region" description="Helical" evidence="6">
    <location>
        <begin position="501"/>
        <end position="518"/>
    </location>
</feature>
<evidence type="ECO:0000259" key="7">
    <source>
        <dbReference type="Pfam" id="PF13515"/>
    </source>
</evidence>
<dbReference type="Proteomes" id="UP000267821">
    <property type="component" value="Unassembled WGS sequence"/>
</dbReference>
<dbReference type="InterPro" id="IPR049453">
    <property type="entry name" value="Memb_transporter_dom"/>
</dbReference>
<evidence type="ECO:0000256" key="3">
    <source>
        <dbReference type="ARBA" id="ARBA00022989"/>
    </source>
</evidence>
<accession>A0A3N4M0X5</accession>
<feature type="transmembrane region" description="Helical" evidence="6">
    <location>
        <begin position="114"/>
        <end position="130"/>
    </location>
</feature>
<sequence>MKKVTASPLNMWKFIQGNPQCVKRMLKVAITLSGGIALTINHPLVDIWGKNPFLLGTTAIYLFPKQSVGAQVVSTAIALLGALCGIAYANLAIFLAGQTQSSAPMGYIGEGRRALLFTSFVLCAFICGYIRSKYPRFYLLTIFAMIVNMFALIWGINDFGYVFQGFFVVMAAGAGWSMLVNLCLWPEDHGSILRADIDKALSEARQVVSDVEQSIWAKGFGEVNCDLLGGAVRNLAASFKESNYEISLSRVDARDLLALSGKLETLVDLVKVYNCAAMPMYGQESHPTEETLPVNPRSSTSDLELTKCKAISFAFLEAVRIIDRISQRITAAYNAPPKIGPHTLPLVDTITLHAHIETVSTALLQERESRTELNNTANGVEEVAFTDLIGTVVIEMLETVEEAARKSIAVQSTGRLSLFLPIKFRKEKGGGLEKKNIGSSDEEEYAEFHDLEDSIAGDDDGDDDTATELVLLRPEKRWYTSLSLSLSRILSRIKHSRHIKYAIKFSIVMGVLSLPAYIKKNYIWYENLHAQWALISAMVAMETTRGMTFRTAGMKVCGAVAGGVSAFISMYISRGYVWGDVTFALFVGLLIGYLVINPSSAKAGTVFALAFNIIIGVAQTSPDHDTIAALAKRLITLPIGLVVAMLIHVGVFPFHARAQLGRAISTSMDWLHHLLYAIELAGEDNRRYPEQFSDVVSKTKRRVRFARGLVPATRYEISLAGCFPVEKFQGILDRLGGIVLLIVGTRNVREDGPILLDPRFRGMVEAYGREQLLGSLCNDLLVLSHTLSARLYMPRHNSHSSIVLSNYIHLFAPFCLDPHPRPTDLNSISNYADVGRLTTLVNEMDLLREEIDNLITESHVSPRAKEAFPQLSANVYVSATLSRCAPRSQLHLDGGRTGNGRLPSRVGSRSGSRVGSRGPSRSGSRVGTPLTSPRRLDVARSRSRSGERWNGGREGGSGGGPQDASNLV</sequence>
<evidence type="ECO:0000256" key="5">
    <source>
        <dbReference type="SAM" id="MobiDB-lite"/>
    </source>
</evidence>
<dbReference type="InParanoid" id="A0A3N4M0X5"/>
<evidence type="ECO:0000256" key="2">
    <source>
        <dbReference type="ARBA" id="ARBA00022692"/>
    </source>
</evidence>
<feature type="region of interest" description="Disordered" evidence="5">
    <location>
        <begin position="888"/>
        <end position="968"/>
    </location>
</feature>
<gene>
    <name evidence="8" type="ORF">L211DRAFT_781221</name>
</gene>
<dbReference type="PANTHER" id="PTHR47804:SF3">
    <property type="entry name" value="PROTEIN BRE4"/>
    <property type="match status" value="1"/>
</dbReference>
<dbReference type="EMBL" id="ML121534">
    <property type="protein sequence ID" value="RPB26591.1"/>
    <property type="molecule type" value="Genomic_DNA"/>
</dbReference>
<dbReference type="AlphaFoldDB" id="A0A3N4M0X5"/>
<evidence type="ECO:0000313" key="9">
    <source>
        <dbReference type="Proteomes" id="UP000267821"/>
    </source>
</evidence>
<organism evidence="8 9">
    <name type="scientific">Terfezia boudieri ATCC MYA-4762</name>
    <dbReference type="NCBI Taxonomy" id="1051890"/>
    <lineage>
        <taxon>Eukaryota</taxon>
        <taxon>Fungi</taxon>
        <taxon>Dikarya</taxon>
        <taxon>Ascomycota</taxon>
        <taxon>Pezizomycotina</taxon>
        <taxon>Pezizomycetes</taxon>
        <taxon>Pezizales</taxon>
        <taxon>Pezizaceae</taxon>
        <taxon>Terfezia</taxon>
    </lineage>
</organism>
<dbReference type="STRING" id="1051890.A0A3N4M0X5"/>
<evidence type="ECO:0000256" key="1">
    <source>
        <dbReference type="ARBA" id="ARBA00004141"/>
    </source>
</evidence>
<keyword evidence="2 6" id="KW-0812">Transmembrane</keyword>
<feature type="compositionally biased region" description="Low complexity" evidence="5">
    <location>
        <begin position="900"/>
        <end position="927"/>
    </location>
</feature>
<reference evidence="8 9" key="1">
    <citation type="journal article" date="2018" name="Nat. Ecol. Evol.">
        <title>Pezizomycetes genomes reveal the molecular basis of ectomycorrhizal truffle lifestyle.</title>
        <authorList>
            <person name="Murat C."/>
            <person name="Payen T."/>
            <person name="Noel B."/>
            <person name="Kuo A."/>
            <person name="Morin E."/>
            <person name="Chen J."/>
            <person name="Kohler A."/>
            <person name="Krizsan K."/>
            <person name="Balestrini R."/>
            <person name="Da Silva C."/>
            <person name="Montanini B."/>
            <person name="Hainaut M."/>
            <person name="Levati E."/>
            <person name="Barry K.W."/>
            <person name="Belfiori B."/>
            <person name="Cichocki N."/>
            <person name="Clum A."/>
            <person name="Dockter R.B."/>
            <person name="Fauchery L."/>
            <person name="Guy J."/>
            <person name="Iotti M."/>
            <person name="Le Tacon F."/>
            <person name="Lindquist E.A."/>
            <person name="Lipzen A."/>
            <person name="Malagnac F."/>
            <person name="Mello A."/>
            <person name="Molinier V."/>
            <person name="Miyauchi S."/>
            <person name="Poulain J."/>
            <person name="Riccioni C."/>
            <person name="Rubini A."/>
            <person name="Sitrit Y."/>
            <person name="Splivallo R."/>
            <person name="Traeger S."/>
            <person name="Wang M."/>
            <person name="Zifcakova L."/>
            <person name="Wipf D."/>
            <person name="Zambonelli A."/>
            <person name="Paolocci F."/>
            <person name="Nowrousian M."/>
            <person name="Ottonello S."/>
            <person name="Baldrian P."/>
            <person name="Spatafora J.W."/>
            <person name="Henrissat B."/>
            <person name="Nagy L.G."/>
            <person name="Aury J.M."/>
            <person name="Wincker P."/>
            <person name="Grigoriev I.V."/>
            <person name="Bonfante P."/>
            <person name="Martin F.M."/>
        </authorList>
    </citation>
    <scope>NUCLEOTIDE SEQUENCE [LARGE SCALE GENOMIC DNA]</scope>
    <source>
        <strain evidence="8 9">ATCC MYA-4762</strain>
    </source>
</reference>
<dbReference type="OrthoDB" id="68611at2759"/>
<feature type="transmembrane region" description="Helical" evidence="6">
    <location>
        <begin position="578"/>
        <end position="596"/>
    </location>
</feature>
<dbReference type="GO" id="GO:0016020">
    <property type="term" value="C:membrane"/>
    <property type="evidence" value="ECO:0007669"/>
    <property type="project" value="UniProtKB-SubCell"/>
</dbReference>
<keyword evidence="3 6" id="KW-1133">Transmembrane helix</keyword>
<dbReference type="InterPro" id="IPR052430">
    <property type="entry name" value="IVT-Associated"/>
</dbReference>
<keyword evidence="9" id="KW-1185">Reference proteome</keyword>
<feature type="transmembrane region" description="Helical" evidence="6">
    <location>
        <begin position="72"/>
        <end position="94"/>
    </location>
</feature>
<feature type="transmembrane region" description="Helical" evidence="6">
    <location>
        <begin position="553"/>
        <end position="572"/>
    </location>
</feature>
<dbReference type="PANTHER" id="PTHR47804">
    <property type="entry name" value="60S RIBOSOMAL PROTEIN L19"/>
    <property type="match status" value="1"/>
</dbReference>
<feature type="domain" description="Integral membrane bound transporter" evidence="7">
    <location>
        <begin position="525"/>
        <end position="647"/>
    </location>
</feature>
<name>A0A3N4M0X5_9PEZI</name>
<comment type="subcellular location">
    <subcellularLocation>
        <location evidence="1">Membrane</location>
        <topology evidence="1">Multi-pass membrane protein</topology>
    </subcellularLocation>
</comment>
<dbReference type="Pfam" id="PF13515">
    <property type="entry name" value="FUSC_2"/>
    <property type="match status" value="1"/>
</dbReference>
<feature type="transmembrane region" description="Helical" evidence="6">
    <location>
        <begin position="162"/>
        <end position="184"/>
    </location>
</feature>
<protein>
    <recommendedName>
        <fullName evidence="7">Integral membrane bound transporter domain-containing protein</fullName>
    </recommendedName>
</protein>
<feature type="transmembrane region" description="Helical" evidence="6">
    <location>
        <begin position="634"/>
        <end position="654"/>
    </location>
</feature>
<evidence type="ECO:0000256" key="6">
    <source>
        <dbReference type="SAM" id="Phobius"/>
    </source>
</evidence>
<feature type="compositionally biased region" description="Basic and acidic residues" evidence="5">
    <location>
        <begin position="934"/>
        <end position="951"/>
    </location>
</feature>
<feature type="transmembrane region" description="Helical" evidence="6">
    <location>
        <begin position="137"/>
        <end position="156"/>
    </location>
</feature>
<keyword evidence="4 6" id="KW-0472">Membrane</keyword>
<proteinExistence type="predicted"/>
<feature type="compositionally biased region" description="Gly residues" evidence="5">
    <location>
        <begin position="952"/>
        <end position="961"/>
    </location>
</feature>
<feature type="transmembrane region" description="Helical" evidence="6">
    <location>
        <begin position="603"/>
        <end position="622"/>
    </location>
</feature>